<evidence type="ECO:0000256" key="6">
    <source>
        <dbReference type="ARBA" id="ARBA00022840"/>
    </source>
</evidence>
<dbReference type="SUPFAM" id="SSF52540">
    <property type="entry name" value="P-loop containing nucleoside triphosphate hydrolases"/>
    <property type="match status" value="2"/>
</dbReference>
<evidence type="ECO:0000256" key="8">
    <source>
        <dbReference type="ARBA" id="ARBA00033408"/>
    </source>
</evidence>
<dbReference type="GO" id="GO:0005524">
    <property type="term" value="F:ATP binding"/>
    <property type="evidence" value="ECO:0007669"/>
    <property type="project" value="UniProtKB-KW"/>
</dbReference>
<gene>
    <name evidence="12" type="ORF">BFP71_16620</name>
</gene>
<feature type="coiled-coil region" evidence="10">
    <location>
        <begin position="247"/>
        <end position="288"/>
    </location>
</feature>
<dbReference type="CDD" id="cd03241">
    <property type="entry name" value="ABC_RecN"/>
    <property type="match status" value="2"/>
</dbReference>
<dbReference type="InterPro" id="IPR004604">
    <property type="entry name" value="DNA_recomb/repair_RecN"/>
</dbReference>
<keyword evidence="5 9" id="KW-0227">DNA damage</keyword>
<dbReference type="GO" id="GO:0043590">
    <property type="term" value="C:bacterial nucleoid"/>
    <property type="evidence" value="ECO:0007669"/>
    <property type="project" value="TreeGrafter"/>
</dbReference>
<dbReference type="Pfam" id="PF02463">
    <property type="entry name" value="SMC_N"/>
    <property type="match status" value="1"/>
</dbReference>
<dbReference type="PANTHER" id="PTHR11059">
    <property type="entry name" value="DNA REPAIR PROTEIN RECN"/>
    <property type="match status" value="1"/>
</dbReference>
<evidence type="ECO:0000256" key="2">
    <source>
        <dbReference type="ARBA" id="ARBA00009441"/>
    </source>
</evidence>
<dbReference type="AlphaFoldDB" id="A0A1E5T0Y2"/>
<dbReference type="Gene3D" id="3.40.50.300">
    <property type="entry name" value="P-loop containing nucleotide triphosphate hydrolases"/>
    <property type="match status" value="2"/>
</dbReference>
<dbReference type="EMBL" id="MDGQ01000005">
    <property type="protein sequence ID" value="OEK05042.1"/>
    <property type="molecule type" value="Genomic_DNA"/>
</dbReference>
<dbReference type="RefSeq" id="WP_069836546.1">
    <property type="nucleotide sequence ID" value="NZ_MDGQ01000005.1"/>
</dbReference>
<dbReference type="STRING" id="1563681.BFP71_16620"/>
<keyword evidence="7 9" id="KW-0234">DNA repair</keyword>
<comment type="function">
    <text evidence="1 9">May be involved in recombinational repair of damaged DNA.</text>
</comment>
<comment type="caution">
    <text evidence="12">The sequence shown here is derived from an EMBL/GenBank/DDBJ whole genome shotgun (WGS) entry which is preliminary data.</text>
</comment>
<dbReference type="NCBIfam" id="TIGR00634">
    <property type="entry name" value="recN"/>
    <property type="match status" value="1"/>
</dbReference>
<sequence>MLKSLSIENYALIKQLHITPNDGLNMITGETGAGKSIMLGAIGLLLGQRADTKVLFDSAKKCIIEASFDISAYRLVSLFEEFDIDFEEECLVRREINANGKSRAFVNDCLTNLDFLKRLGARLMDVHSQHETLRLAQKSYQLEVIDTVAQNHKTLQEFKALYADYLEKDGIYKSLIQESDEMRKEADYHQFLFEELDKAQLQSDEQEALESKLNKLENAEEIKSRLFDGLNLADRSEMSILNMLNELKSSLNQISRYGENYEALRQRIDSLEIELKDIVSELENEEDGVAYDPERTQEVQERLDLIYKLLQKHQAGTIDELIQVYEELGNKVLRVSNLDEAIDEAQKVADRAYALAEDVAQKLSKKRQSTFNQFAKETTQLLSSLGMPNSTISLKHGTTELSVNGIDEIDILFSANKGIDPQPLKQAASGGEFSRLMFSIKYILADKTALPTVVFDEIDTGISGEIAIKMAEMMKEMAKNHQVITITHLPQIAAKGEAHYFVYKDDSSNTTSSQIKLLNEEERLTEIAEMIGGKQATATAIDSAKELMRS</sequence>
<evidence type="ECO:0000256" key="10">
    <source>
        <dbReference type="SAM" id="Coils"/>
    </source>
</evidence>
<comment type="similarity">
    <text evidence="2 9">Belongs to the RecN family.</text>
</comment>
<dbReference type="PANTHER" id="PTHR11059:SF0">
    <property type="entry name" value="DNA REPAIR PROTEIN RECN"/>
    <property type="match status" value="1"/>
</dbReference>
<organism evidence="12 13">
    <name type="scientific">Roseivirga misakiensis</name>
    <dbReference type="NCBI Taxonomy" id="1563681"/>
    <lineage>
        <taxon>Bacteria</taxon>
        <taxon>Pseudomonadati</taxon>
        <taxon>Bacteroidota</taxon>
        <taxon>Cytophagia</taxon>
        <taxon>Cytophagales</taxon>
        <taxon>Roseivirgaceae</taxon>
        <taxon>Roseivirga</taxon>
    </lineage>
</organism>
<name>A0A1E5T0Y2_9BACT</name>
<protein>
    <recommendedName>
        <fullName evidence="3 9">DNA repair protein RecN</fullName>
    </recommendedName>
    <alternativeName>
        <fullName evidence="8 9">Recombination protein N</fullName>
    </alternativeName>
</protein>
<evidence type="ECO:0000256" key="5">
    <source>
        <dbReference type="ARBA" id="ARBA00022763"/>
    </source>
</evidence>
<proteinExistence type="inferred from homology"/>
<dbReference type="InterPro" id="IPR003395">
    <property type="entry name" value="RecF/RecN/SMC_N"/>
</dbReference>
<dbReference type="GO" id="GO:0006281">
    <property type="term" value="P:DNA repair"/>
    <property type="evidence" value="ECO:0007669"/>
    <property type="project" value="UniProtKB-KW"/>
</dbReference>
<dbReference type="OrthoDB" id="9806954at2"/>
<evidence type="ECO:0000313" key="13">
    <source>
        <dbReference type="Proteomes" id="UP000095552"/>
    </source>
</evidence>
<evidence type="ECO:0000256" key="1">
    <source>
        <dbReference type="ARBA" id="ARBA00003618"/>
    </source>
</evidence>
<keyword evidence="4" id="KW-0547">Nucleotide-binding</keyword>
<keyword evidence="10" id="KW-0175">Coiled coil</keyword>
<dbReference type="Proteomes" id="UP000095552">
    <property type="component" value="Unassembled WGS sequence"/>
</dbReference>
<dbReference type="PIRSF" id="PIRSF003128">
    <property type="entry name" value="RecN"/>
    <property type="match status" value="1"/>
</dbReference>
<feature type="domain" description="RecF/RecN/SMC N-terminal" evidence="11">
    <location>
        <begin position="1"/>
        <end position="506"/>
    </location>
</feature>
<evidence type="ECO:0000259" key="11">
    <source>
        <dbReference type="Pfam" id="PF02463"/>
    </source>
</evidence>
<dbReference type="InterPro" id="IPR027417">
    <property type="entry name" value="P-loop_NTPase"/>
</dbReference>
<evidence type="ECO:0000256" key="9">
    <source>
        <dbReference type="PIRNR" id="PIRNR003128"/>
    </source>
</evidence>
<evidence type="ECO:0000256" key="3">
    <source>
        <dbReference type="ARBA" id="ARBA00021315"/>
    </source>
</evidence>
<dbReference type="GO" id="GO:0009432">
    <property type="term" value="P:SOS response"/>
    <property type="evidence" value="ECO:0007669"/>
    <property type="project" value="TreeGrafter"/>
</dbReference>
<evidence type="ECO:0000256" key="4">
    <source>
        <dbReference type="ARBA" id="ARBA00022741"/>
    </source>
</evidence>
<keyword evidence="6" id="KW-0067">ATP-binding</keyword>
<dbReference type="GO" id="GO:0006310">
    <property type="term" value="P:DNA recombination"/>
    <property type="evidence" value="ECO:0007669"/>
    <property type="project" value="InterPro"/>
</dbReference>
<reference evidence="12 13" key="1">
    <citation type="submission" date="2016-08" db="EMBL/GenBank/DDBJ databases">
        <title>Draft genome of Fabibacter sp. strain SK-8.</title>
        <authorList>
            <person name="Wong S.-K."/>
            <person name="Hamasaki K."/>
            <person name="Yoshizawa S."/>
        </authorList>
    </citation>
    <scope>NUCLEOTIDE SEQUENCE [LARGE SCALE GENOMIC DNA]</scope>
    <source>
        <strain evidence="12 13">SK-8</strain>
    </source>
</reference>
<accession>A0A1E5T0Y2</accession>
<evidence type="ECO:0000313" key="12">
    <source>
        <dbReference type="EMBL" id="OEK05042.1"/>
    </source>
</evidence>
<keyword evidence="13" id="KW-1185">Reference proteome</keyword>
<evidence type="ECO:0000256" key="7">
    <source>
        <dbReference type="ARBA" id="ARBA00023204"/>
    </source>
</evidence>